<keyword evidence="3" id="KW-0732">Signal</keyword>
<organism evidence="4 5">
    <name type="scientific">Rugamonas apoptosis</name>
    <dbReference type="NCBI Taxonomy" id="2758570"/>
    <lineage>
        <taxon>Bacteria</taxon>
        <taxon>Pseudomonadati</taxon>
        <taxon>Pseudomonadota</taxon>
        <taxon>Betaproteobacteria</taxon>
        <taxon>Burkholderiales</taxon>
        <taxon>Oxalobacteraceae</taxon>
        <taxon>Telluria group</taxon>
        <taxon>Rugamonas</taxon>
    </lineage>
</organism>
<comment type="caution">
    <text evidence="4">The sequence shown here is derived from an EMBL/GenBank/DDBJ whole genome shotgun (WGS) entry which is preliminary data.</text>
</comment>
<evidence type="ECO:0000256" key="1">
    <source>
        <dbReference type="ARBA" id="ARBA00006096"/>
    </source>
</evidence>
<dbReference type="GO" id="GO:0009002">
    <property type="term" value="F:serine-type D-Ala-D-Ala carboxypeptidase activity"/>
    <property type="evidence" value="ECO:0007669"/>
    <property type="project" value="UniProtKB-EC"/>
</dbReference>
<evidence type="ECO:0000256" key="3">
    <source>
        <dbReference type="SAM" id="SignalP"/>
    </source>
</evidence>
<keyword evidence="4" id="KW-0645">Protease</keyword>
<dbReference type="PANTHER" id="PTHR30023:SF0">
    <property type="entry name" value="PENICILLIN-SENSITIVE CARBOXYPEPTIDASE A"/>
    <property type="match status" value="1"/>
</dbReference>
<comment type="similarity">
    <text evidence="1">Belongs to the peptidase S13 family.</text>
</comment>
<dbReference type="PANTHER" id="PTHR30023">
    <property type="entry name" value="D-ALANYL-D-ALANINE CARBOXYPEPTIDASE"/>
    <property type="match status" value="1"/>
</dbReference>
<dbReference type="PRINTS" id="PR00922">
    <property type="entry name" value="DADACBPTASE3"/>
</dbReference>
<dbReference type="Proteomes" id="UP000573499">
    <property type="component" value="Unassembled WGS sequence"/>
</dbReference>
<dbReference type="InterPro" id="IPR000667">
    <property type="entry name" value="Peptidase_S13"/>
</dbReference>
<keyword evidence="5" id="KW-1185">Reference proteome</keyword>
<reference evidence="4 5" key="1">
    <citation type="submission" date="2020-07" db="EMBL/GenBank/DDBJ databases">
        <title>Novel species isolated from subtropical streams in China.</title>
        <authorList>
            <person name="Lu H."/>
        </authorList>
    </citation>
    <scope>NUCLEOTIDE SEQUENCE [LARGE SCALE GENOMIC DNA]</scope>
    <source>
        <strain evidence="4 5">LX47W</strain>
    </source>
</reference>
<proteinExistence type="inferred from homology"/>
<dbReference type="Pfam" id="PF02113">
    <property type="entry name" value="Peptidase_S13"/>
    <property type="match status" value="1"/>
</dbReference>
<dbReference type="RefSeq" id="WP_182151724.1">
    <property type="nucleotide sequence ID" value="NZ_JACEZU010000001.1"/>
</dbReference>
<dbReference type="Gene3D" id="3.50.80.20">
    <property type="entry name" value="D-Ala-D-Ala carboxypeptidase C, peptidase S13"/>
    <property type="match status" value="1"/>
</dbReference>
<evidence type="ECO:0000313" key="5">
    <source>
        <dbReference type="Proteomes" id="UP000573499"/>
    </source>
</evidence>
<keyword evidence="4" id="KW-0121">Carboxypeptidase</keyword>
<feature type="chain" id="PRO_5031053459" evidence="3">
    <location>
        <begin position="23"/>
        <end position="494"/>
    </location>
</feature>
<dbReference type="InterPro" id="IPR012338">
    <property type="entry name" value="Beta-lactam/transpept-like"/>
</dbReference>
<dbReference type="GO" id="GO:0000270">
    <property type="term" value="P:peptidoglycan metabolic process"/>
    <property type="evidence" value="ECO:0007669"/>
    <property type="project" value="TreeGrafter"/>
</dbReference>
<evidence type="ECO:0000256" key="2">
    <source>
        <dbReference type="ARBA" id="ARBA00022801"/>
    </source>
</evidence>
<keyword evidence="2 4" id="KW-0378">Hydrolase</keyword>
<name>A0A7W2F6H0_9BURK</name>
<gene>
    <name evidence="4" type="primary">dacB</name>
    <name evidence="4" type="ORF">H3H39_02845</name>
</gene>
<accession>A0A7W2F6H0</accession>
<protein>
    <submittedName>
        <fullName evidence="4">D-alanyl-D-alanine carboxypeptidase/D-alanyl-D-alanine-endopeptidase</fullName>
        <ecNumber evidence="4">3.4.16.4</ecNumber>
    </submittedName>
</protein>
<dbReference type="GO" id="GO:0006508">
    <property type="term" value="P:proteolysis"/>
    <property type="evidence" value="ECO:0007669"/>
    <property type="project" value="InterPro"/>
</dbReference>
<dbReference type="Gene3D" id="3.40.710.10">
    <property type="entry name" value="DD-peptidase/beta-lactamase superfamily"/>
    <property type="match status" value="1"/>
</dbReference>
<feature type="signal peptide" evidence="3">
    <location>
        <begin position="1"/>
        <end position="22"/>
    </location>
</feature>
<evidence type="ECO:0000313" key="4">
    <source>
        <dbReference type="EMBL" id="MBA5685988.1"/>
    </source>
</evidence>
<sequence length="494" mass="53366">MSKLHRYLLPTLLATLCASAHAQLPEPVAQLLQAARIPQEAMGAVVLRDGVPLLSHGAERSMQPASTMKVLTTMVALEQLGPVFRGRTELRTSAELVRGVLRGDLYLRGGADADFNEDALTRMLQALRNQGVWRIQGDIVLDRQLFQPAQPDPQAPPFDEYPYAYYNVVPDALLLNTNLLRLELRTTGGQLSAVMMPAMDKVGLKTDLKLVDTPCAQWETGWKPPQAMRTDGKINVLLRGTFPRDCSAATSINVLDRHDYLERLLRTTWKRLGGVLNGDVREAEAAGATPATARLLAEHVSRPLPELLRDINKQSDNTLARTIFLSLGSLEADSALGSHPLPPAADSTATRADQRIRAWLTAHGIATDGLVLENGSGLSRTERVTPAQLAAVLQAGQRSLWMPEFVSSLPIAGLDGTMRKRLKDSPAALHARLKTGSLHAVVAIAGYVPDASGQPCVVVAFINDEHVANGAGRAALDALVDWVARGPQAVAPTR</sequence>
<dbReference type="SUPFAM" id="SSF56601">
    <property type="entry name" value="beta-lactamase/transpeptidase-like"/>
    <property type="match status" value="1"/>
</dbReference>
<dbReference type="EC" id="3.4.16.4" evidence="4"/>
<dbReference type="EMBL" id="JACEZU010000001">
    <property type="protein sequence ID" value="MBA5685988.1"/>
    <property type="molecule type" value="Genomic_DNA"/>
</dbReference>
<dbReference type="AlphaFoldDB" id="A0A7W2F6H0"/>
<dbReference type="NCBIfam" id="TIGR00666">
    <property type="entry name" value="PBP4"/>
    <property type="match status" value="1"/>
</dbReference>